<proteinExistence type="predicted"/>
<dbReference type="EMBL" id="BMKC01000001">
    <property type="protein sequence ID" value="GGA67495.1"/>
    <property type="molecule type" value="Genomic_DNA"/>
</dbReference>
<protein>
    <recommendedName>
        <fullName evidence="3">Peptidase M61 catalytic domain-containing protein</fullName>
    </recommendedName>
</protein>
<reference evidence="2" key="1">
    <citation type="journal article" date="2019" name="Int. J. Syst. Evol. Microbiol.">
        <title>The Global Catalogue of Microorganisms (GCM) 10K type strain sequencing project: providing services to taxonomists for standard genome sequencing and annotation.</title>
        <authorList>
            <consortium name="The Broad Institute Genomics Platform"/>
            <consortium name="The Broad Institute Genome Sequencing Center for Infectious Disease"/>
            <person name="Wu L."/>
            <person name="Ma J."/>
        </authorList>
    </citation>
    <scope>NUCLEOTIDE SEQUENCE [LARGE SCALE GENOMIC DNA]</scope>
    <source>
        <strain evidence="2">CGMCC 1.15905</strain>
    </source>
</reference>
<evidence type="ECO:0008006" key="3">
    <source>
        <dbReference type="Google" id="ProtNLM"/>
    </source>
</evidence>
<dbReference type="RefSeq" id="WP_188660154.1">
    <property type="nucleotide sequence ID" value="NZ_BMKC01000001.1"/>
</dbReference>
<evidence type="ECO:0000313" key="2">
    <source>
        <dbReference type="Proteomes" id="UP000623419"/>
    </source>
</evidence>
<gene>
    <name evidence="1" type="ORF">GCM10011521_02020</name>
</gene>
<dbReference type="Proteomes" id="UP000623419">
    <property type="component" value="Unassembled WGS sequence"/>
</dbReference>
<keyword evidence="2" id="KW-1185">Reference proteome</keyword>
<comment type="caution">
    <text evidence="1">The sequence shown here is derived from an EMBL/GenBank/DDBJ whole genome shotgun (WGS) entry which is preliminary data.</text>
</comment>
<accession>A0ABQ1H9Z4</accession>
<organism evidence="1 2">
    <name type="scientific">Arenimonas soli</name>
    <dbReference type="NCBI Taxonomy" id="2269504"/>
    <lineage>
        <taxon>Bacteria</taxon>
        <taxon>Pseudomonadati</taxon>
        <taxon>Pseudomonadota</taxon>
        <taxon>Gammaproteobacteria</taxon>
        <taxon>Lysobacterales</taxon>
        <taxon>Lysobacteraceae</taxon>
        <taxon>Arenimonas</taxon>
    </lineage>
</organism>
<name>A0ABQ1H9Z4_9GAMM</name>
<evidence type="ECO:0000313" key="1">
    <source>
        <dbReference type="EMBL" id="GGA67495.1"/>
    </source>
</evidence>
<sequence>MNISNRHPNLLRGLALVLLLLPALALAERTEYGVDYLVRFLPDKGQADVSIRLTPGTGEVRRLRLRMPEDRYSNVRGDGEVTRKGDLVTWVPPRGEPARLRFLHTVNHKRRNDGYDARMTVDWVILRGDDLVPPATVLATKGADSRARLRFQLPKGWSNVDTPFKLSRDRKSYVVVNPERSFDRPTGWIIAGDVGTRREQFENIEISVAGPKGDEVRRNDMLAFFNVLVPEFESLYGKLPIKVLIVSAGDPMWRGGLSGPRSLFLHADRPLISENGTSTLVHELSHVFTRLRGADGDDWITEAVAEYYSIELMRRAGLLSQARADKAQDWLARHGKDVGSLTSNRSHGPRTARGVALLRELDAEIRKATAGKRSLDDVVRKLLVLREVSREDLREQAAIVMGRPSRVLQSPLLD</sequence>